<dbReference type="EMBL" id="AFZE01000001">
    <property type="protein sequence ID" value="EHL16826.1"/>
    <property type="molecule type" value="Genomic_DNA"/>
</dbReference>
<comment type="caution">
    <text evidence="3">The sequence shown here is derived from an EMBL/GenBank/DDBJ whole genome shotgun (WGS) entry which is preliminary data.</text>
</comment>
<sequence>MKRNILKTALCVLASVSAIFSNSIAFADNNAEKTDTPVNTVYEDIKSDKVETEFSNENNNIQEGIESNQKNDTTEKQLKQESSEKKRGYASSR</sequence>
<evidence type="ECO:0000313" key="4">
    <source>
        <dbReference type="Proteomes" id="UP000006437"/>
    </source>
</evidence>
<evidence type="ECO:0000256" key="2">
    <source>
        <dbReference type="SAM" id="SignalP"/>
    </source>
</evidence>
<reference evidence="3 4" key="1">
    <citation type="submission" date="2011-08" db="EMBL/GenBank/DDBJ databases">
        <title>The Genome Sequence of Eubacteriaceae bacterium ACC19a.</title>
        <authorList>
            <consortium name="The Broad Institute Genome Sequencing Platform"/>
            <person name="Earl A."/>
            <person name="Ward D."/>
            <person name="Feldgarden M."/>
            <person name="Gevers D."/>
            <person name="Sizova M."/>
            <person name="Hazen A."/>
            <person name="Epstein S."/>
            <person name="Young S.K."/>
            <person name="Zeng Q."/>
            <person name="Gargeya S."/>
            <person name="Fitzgerald M."/>
            <person name="Haas B."/>
            <person name="Abouelleil A."/>
            <person name="Alvarado L."/>
            <person name="Arachchi H.M."/>
            <person name="Berlin A."/>
            <person name="Brown A."/>
            <person name="Chapman S.B."/>
            <person name="Chen Z."/>
            <person name="Dunbar C."/>
            <person name="Freedman E."/>
            <person name="Gearin G."/>
            <person name="Gellesch M."/>
            <person name="Goldberg J."/>
            <person name="Griggs A."/>
            <person name="Gujja S."/>
            <person name="Heiman D."/>
            <person name="Howarth C."/>
            <person name="Larson L."/>
            <person name="Lui A."/>
            <person name="MacDonald P.J.P."/>
            <person name="Montmayeur A."/>
            <person name="Murphy C."/>
            <person name="Neiman D."/>
            <person name="Pearson M."/>
            <person name="Priest M."/>
            <person name="Roberts A."/>
            <person name="Saif S."/>
            <person name="Shea T."/>
            <person name="Shenoy N."/>
            <person name="Sisk P."/>
            <person name="Stolte C."/>
            <person name="Sykes S."/>
            <person name="Wortman J."/>
            <person name="Nusbaum C."/>
            <person name="Birren B."/>
        </authorList>
    </citation>
    <scope>NUCLEOTIDE SEQUENCE [LARGE SCALE GENOMIC DNA]</scope>
    <source>
        <strain evidence="3 4">ACC19a</strain>
    </source>
</reference>
<dbReference type="AlphaFoldDB" id="G9WXH9"/>
<feature type="compositionally biased region" description="Basic and acidic residues" evidence="1">
    <location>
        <begin position="72"/>
        <end position="87"/>
    </location>
</feature>
<name>G9WXH9_9FIRM</name>
<feature type="signal peptide" evidence="2">
    <location>
        <begin position="1"/>
        <end position="27"/>
    </location>
</feature>
<dbReference type="HOGENOM" id="CLU_2397012_0_0_9"/>
<feature type="region of interest" description="Disordered" evidence="1">
    <location>
        <begin position="50"/>
        <end position="93"/>
    </location>
</feature>
<protein>
    <submittedName>
        <fullName evidence="3">Uncharacterized protein</fullName>
    </submittedName>
</protein>
<accession>G9WXH9</accession>
<keyword evidence="2" id="KW-0732">Signal</keyword>
<organism evidence="3 4">
    <name type="scientific">Peptoanaerobacter stomatis</name>
    <dbReference type="NCBI Taxonomy" id="796937"/>
    <lineage>
        <taxon>Bacteria</taxon>
        <taxon>Bacillati</taxon>
        <taxon>Bacillota</taxon>
        <taxon>Clostridia</taxon>
        <taxon>Peptostreptococcales</taxon>
        <taxon>Filifactoraceae</taxon>
        <taxon>Peptoanaerobacter</taxon>
    </lineage>
</organism>
<feature type="chain" id="PRO_5003528160" evidence="2">
    <location>
        <begin position="28"/>
        <end position="93"/>
    </location>
</feature>
<evidence type="ECO:0000256" key="1">
    <source>
        <dbReference type="SAM" id="MobiDB-lite"/>
    </source>
</evidence>
<evidence type="ECO:0000313" key="3">
    <source>
        <dbReference type="EMBL" id="EHL16826.1"/>
    </source>
</evidence>
<proteinExistence type="predicted"/>
<feature type="compositionally biased region" description="Polar residues" evidence="1">
    <location>
        <begin position="53"/>
        <end position="71"/>
    </location>
</feature>
<dbReference type="Proteomes" id="UP000006437">
    <property type="component" value="Unassembled WGS sequence"/>
</dbReference>
<dbReference type="RefSeq" id="WP_009524305.1">
    <property type="nucleotide sequence ID" value="NZ_JH414546.1"/>
</dbReference>
<gene>
    <name evidence="3" type="ORF">HMPREF9629_00068</name>
</gene>
<dbReference type="BioCyc" id="EBAC796937-HMP:GMGH-68-MONOMER"/>